<name>A0A2I0I885_PUNGR</name>
<dbReference type="PANTHER" id="PTHR11439:SF462">
    <property type="match status" value="1"/>
</dbReference>
<gene>
    <name evidence="1" type="ORF">CRG98_039408</name>
</gene>
<protein>
    <recommendedName>
        <fullName evidence="3">Reverse transcriptase Ty1/copia-type domain-containing protein</fullName>
    </recommendedName>
</protein>
<dbReference type="SUPFAM" id="SSF56672">
    <property type="entry name" value="DNA/RNA polymerases"/>
    <property type="match status" value="1"/>
</dbReference>
<evidence type="ECO:0008006" key="3">
    <source>
        <dbReference type="Google" id="ProtNLM"/>
    </source>
</evidence>
<dbReference type="Proteomes" id="UP000233551">
    <property type="component" value="Unassembled WGS sequence"/>
</dbReference>
<dbReference type="AlphaFoldDB" id="A0A2I0I885"/>
<dbReference type="CDD" id="cd09272">
    <property type="entry name" value="RNase_HI_RT_Ty1"/>
    <property type="match status" value="1"/>
</dbReference>
<dbReference type="STRING" id="22663.A0A2I0I885"/>
<evidence type="ECO:0000313" key="1">
    <source>
        <dbReference type="EMBL" id="PKI40215.1"/>
    </source>
</evidence>
<reference evidence="1 2" key="1">
    <citation type="submission" date="2017-11" db="EMBL/GenBank/DDBJ databases">
        <title>De-novo sequencing of pomegranate (Punica granatum L.) genome.</title>
        <authorList>
            <person name="Akparov Z."/>
            <person name="Amiraslanov A."/>
            <person name="Hajiyeva S."/>
            <person name="Abbasov M."/>
            <person name="Kaur K."/>
            <person name="Hamwieh A."/>
            <person name="Solovyev V."/>
            <person name="Salamov A."/>
            <person name="Braich B."/>
            <person name="Kosarev P."/>
            <person name="Mahmoud A."/>
            <person name="Hajiyev E."/>
            <person name="Babayeva S."/>
            <person name="Izzatullayeva V."/>
            <person name="Mammadov A."/>
            <person name="Mammadov A."/>
            <person name="Sharifova S."/>
            <person name="Ojaghi J."/>
            <person name="Eynullazada K."/>
            <person name="Bayramov B."/>
            <person name="Abdulazimova A."/>
            <person name="Shahmuradov I."/>
        </authorList>
    </citation>
    <scope>NUCLEOTIDE SEQUENCE [LARGE SCALE GENOMIC DNA]</scope>
    <source>
        <strain evidence="2">cv. AG2017</strain>
        <tissue evidence="1">Leaf</tissue>
    </source>
</reference>
<keyword evidence="2" id="KW-1185">Reference proteome</keyword>
<accession>A0A2I0I885</accession>
<evidence type="ECO:0000313" key="2">
    <source>
        <dbReference type="Proteomes" id="UP000233551"/>
    </source>
</evidence>
<proteinExistence type="predicted"/>
<dbReference type="InterPro" id="IPR043502">
    <property type="entry name" value="DNA/RNA_pol_sf"/>
</dbReference>
<dbReference type="PANTHER" id="PTHR11439">
    <property type="entry name" value="GAG-POL-RELATED RETROTRANSPOSON"/>
    <property type="match status" value="1"/>
</dbReference>
<sequence>MEQQHRLSQDSGDPIPDPGQYRRLVGRLLYLTITKPELSYLIHILSQFLQDPRQGHWDAVIRVLRYLKQSQGQGIFLRPASLSLTAYCDADWTSCPMIRQSLIGYFVTLGDSPISWKTKKQTTVSKSSAEAEYRAMAAAVSELLWLRSLLRSFGIHHDVFHERTKHIVIDYHFIRQHLHSGAVETCHVSMRFQLADIFTKALGRDQFRFLLSKLGIQNPHSPT</sequence>
<comment type="caution">
    <text evidence="1">The sequence shown here is derived from an EMBL/GenBank/DDBJ whole genome shotgun (WGS) entry which is preliminary data.</text>
</comment>
<dbReference type="EMBL" id="PGOL01003645">
    <property type="protein sequence ID" value="PKI40215.1"/>
    <property type="molecule type" value="Genomic_DNA"/>
</dbReference>
<organism evidence="1 2">
    <name type="scientific">Punica granatum</name>
    <name type="common">Pomegranate</name>
    <dbReference type="NCBI Taxonomy" id="22663"/>
    <lineage>
        <taxon>Eukaryota</taxon>
        <taxon>Viridiplantae</taxon>
        <taxon>Streptophyta</taxon>
        <taxon>Embryophyta</taxon>
        <taxon>Tracheophyta</taxon>
        <taxon>Spermatophyta</taxon>
        <taxon>Magnoliopsida</taxon>
        <taxon>eudicotyledons</taxon>
        <taxon>Gunneridae</taxon>
        <taxon>Pentapetalae</taxon>
        <taxon>rosids</taxon>
        <taxon>malvids</taxon>
        <taxon>Myrtales</taxon>
        <taxon>Lythraceae</taxon>
        <taxon>Punica</taxon>
    </lineage>
</organism>